<dbReference type="InterPro" id="IPR041581">
    <property type="entry name" value="Glyoxalase_6"/>
</dbReference>
<dbReference type="PANTHER" id="PTHR35908:SF1">
    <property type="entry name" value="CONSERVED PROTEIN"/>
    <property type="match status" value="1"/>
</dbReference>
<dbReference type="Proteomes" id="UP001157091">
    <property type="component" value="Unassembled WGS sequence"/>
</dbReference>
<keyword evidence="3" id="KW-1185">Reference proteome</keyword>
<feature type="domain" description="Glyoxalase-like" evidence="1">
    <location>
        <begin position="19"/>
        <end position="147"/>
    </location>
</feature>
<comment type="caution">
    <text evidence="2">The sequence shown here is derived from an EMBL/GenBank/DDBJ whole genome shotgun (WGS) entry which is preliminary data.</text>
</comment>
<reference evidence="3" key="1">
    <citation type="journal article" date="2019" name="Int. J. Syst. Evol. Microbiol.">
        <title>The Global Catalogue of Microorganisms (GCM) 10K type strain sequencing project: providing services to taxonomists for standard genome sequencing and annotation.</title>
        <authorList>
            <consortium name="The Broad Institute Genomics Platform"/>
            <consortium name="The Broad Institute Genome Sequencing Center for Infectious Disease"/>
            <person name="Wu L."/>
            <person name="Ma J."/>
        </authorList>
    </citation>
    <scope>NUCLEOTIDE SEQUENCE [LARGE SCALE GENOMIC DNA]</scope>
    <source>
        <strain evidence="3">NBRC 106348</strain>
    </source>
</reference>
<proteinExistence type="predicted"/>
<dbReference type="PANTHER" id="PTHR35908">
    <property type="entry name" value="HYPOTHETICAL FUSION PROTEIN"/>
    <property type="match status" value="1"/>
</dbReference>
<organism evidence="2 3">
    <name type="scientific">Luteimicrobium album</name>
    <dbReference type="NCBI Taxonomy" id="1054550"/>
    <lineage>
        <taxon>Bacteria</taxon>
        <taxon>Bacillati</taxon>
        <taxon>Actinomycetota</taxon>
        <taxon>Actinomycetes</taxon>
        <taxon>Micrococcales</taxon>
        <taxon>Luteimicrobium</taxon>
    </lineage>
</organism>
<protein>
    <submittedName>
        <fullName evidence="2">Glyoxalase</fullName>
    </submittedName>
</protein>
<evidence type="ECO:0000313" key="3">
    <source>
        <dbReference type="Proteomes" id="UP001157091"/>
    </source>
</evidence>
<evidence type="ECO:0000313" key="2">
    <source>
        <dbReference type="EMBL" id="GMA24107.1"/>
    </source>
</evidence>
<dbReference type="CDD" id="cd06587">
    <property type="entry name" value="VOC"/>
    <property type="match status" value="1"/>
</dbReference>
<evidence type="ECO:0000259" key="1">
    <source>
        <dbReference type="Pfam" id="PF18029"/>
    </source>
</evidence>
<dbReference type="Pfam" id="PF18029">
    <property type="entry name" value="Glyoxalase_6"/>
    <property type="match status" value="1"/>
</dbReference>
<dbReference type="SUPFAM" id="SSF54593">
    <property type="entry name" value="Glyoxalase/Bleomycin resistance protein/Dihydroxybiphenyl dioxygenase"/>
    <property type="match status" value="1"/>
</dbReference>
<dbReference type="Gene3D" id="3.10.180.10">
    <property type="entry name" value="2,3-Dihydroxybiphenyl 1,2-Dioxygenase, domain 1"/>
    <property type="match status" value="1"/>
</dbReference>
<dbReference type="EMBL" id="BSUK01000001">
    <property type="protein sequence ID" value="GMA24107.1"/>
    <property type="molecule type" value="Genomic_DNA"/>
</dbReference>
<dbReference type="InterPro" id="IPR029068">
    <property type="entry name" value="Glyas_Bleomycin-R_OHBP_Dase"/>
</dbReference>
<accession>A0ABQ6I1K5</accession>
<gene>
    <name evidence="2" type="ORF">GCM10025864_18660</name>
</gene>
<dbReference type="RefSeq" id="WP_284292985.1">
    <property type="nucleotide sequence ID" value="NZ_BSUK01000001.1"/>
</dbReference>
<name>A0ABQ6I1K5_9MICO</name>
<sequence length="149" mass="16172">MDEASTSASAPAPVARIRQVVLDTTDARRLAEFYRQLFGLVYRSGDEPPASGEPDPNGADWLVLRQPGEDFGLAFQQVDALSRATWPDPRVPQQLHLDTTVPDVAALAVQHGRALALGATLLLDRADDPEEPLRVYADPDGHPFCVFVG</sequence>